<dbReference type="Gene3D" id="1.10.10.10">
    <property type="entry name" value="Winged helix-like DNA-binding domain superfamily/Winged helix DNA-binding domain"/>
    <property type="match status" value="1"/>
</dbReference>
<dbReference type="CDD" id="cd07377">
    <property type="entry name" value="WHTH_GntR"/>
    <property type="match status" value="1"/>
</dbReference>
<accession>A0A0U2UP17</accession>
<evidence type="ECO:0000313" key="10">
    <source>
        <dbReference type="EMBL" id="ALS23745.1"/>
    </source>
</evidence>
<dbReference type="Gene3D" id="3.90.1150.10">
    <property type="entry name" value="Aspartate Aminotransferase, domain 1"/>
    <property type="match status" value="1"/>
</dbReference>
<keyword evidence="5" id="KW-0663">Pyridoxal phosphate</keyword>
<dbReference type="InterPro" id="IPR015422">
    <property type="entry name" value="PyrdxlP-dep_Trfase_small"/>
</dbReference>
<dbReference type="PATRIC" id="fig|162209.4.peg.3619"/>
<dbReference type="STRING" id="162209.IJ22_33840"/>
<reference evidence="11" key="1">
    <citation type="submission" date="2015-12" db="EMBL/GenBank/DDBJ databases">
        <title>Complete genome sequences of two moderately thermophilic Paenibacillus species.</title>
        <authorList>
            <person name="Butler R.III."/>
            <person name="Wang J."/>
            <person name="Stark B.C."/>
            <person name="Pombert J.-F."/>
        </authorList>
    </citation>
    <scope>NUCLEOTIDE SEQUENCE [LARGE SCALE GENOMIC DNA]</scope>
    <source>
        <strain evidence="11">32O-Y</strain>
    </source>
</reference>
<dbReference type="PANTHER" id="PTHR46577">
    <property type="entry name" value="HTH-TYPE TRANSCRIPTIONAL REGULATORY PROTEIN GABR"/>
    <property type="match status" value="1"/>
</dbReference>
<dbReference type="CDD" id="cd00609">
    <property type="entry name" value="AAT_like"/>
    <property type="match status" value="1"/>
</dbReference>
<dbReference type="Gene3D" id="3.40.640.10">
    <property type="entry name" value="Type I PLP-dependent aspartate aminotransferase-like (Major domain)"/>
    <property type="match status" value="1"/>
</dbReference>
<dbReference type="Pfam" id="PF00155">
    <property type="entry name" value="Aminotran_1_2"/>
    <property type="match status" value="1"/>
</dbReference>
<dbReference type="OrthoDB" id="9802601at2"/>
<evidence type="ECO:0000256" key="2">
    <source>
        <dbReference type="ARBA" id="ARBA00005384"/>
    </source>
</evidence>
<organism evidence="10 11">
    <name type="scientific">Paenibacillus naphthalenovorans</name>
    <dbReference type="NCBI Taxonomy" id="162209"/>
    <lineage>
        <taxon>Bacteria</taxon>
        <taxon>Bacillati</taxon>
        <taxon>Bacillota</taxon>
        <taxon>Bacilli</taxon>
        <taxon>Bacillales</taxon>
        <taxon>Paenibacillaceae</taxon>
        <taxon>Paenibacillus</taxon>
    </lineage>
</organism>
<feature type="domain" description="HTH gntR-type" evidence="9">
    <location>
        <begin position="11"/>
        <end position="79"/>
    </location>
</feature>
<keyword evidence="6" id="KW-0805">Transcription regulation</keyword>
<evidence type="ECO:0000256" key="4">
    <source>
        <dbReference type="ARBA" id="ARBA00022679"/>
    </source>
</evidence>
<comment type="cofactor">
    <cofactor evidence="1">
        <name>pyridoxal 5'-phosphate</name>
        <dbReference type="ChEBI" id="CHEBI:597326"/>
    </cofactor>
</comment>
<dbReference type="GO" id="GO:0008483">
    <property type="term" value="F:transaminase activity"/>
    <property type="evidence" value="ECO:0007669"/>
    <property type="project" value="UniProtKB-KW"/>
</dbReference>
<dbReference type="RefSeq" id="WP_062409602.1">
    <property type="nucleotide sequence ID" value="NZ_CP013652.1"/>
</dbReference>
<dbReference type="GO" id="GO:0003677">
    <property type="term" value="F:DNA binding"/>
    <property type="evidence" value="ECO:0007669"/>
    <property type="project" value="UniProtKB-KW"/>
</dbReference>
<evidence type="ECO:0000256" key="1">
    <source>
        <dbReference type="ARBA" id="ARBA00001933"/>
    </source>
</evidence>
<dbReference type="InterPro" id="IPR015424">
    <property type="entry name" value="PyrdxlP-dep_Trfase"/>
</dbReference>
<sequence>MEWKPNKVESVPIYKQIADYMETRIMNGEYPSGSCLPSERFLAAELGVNRGTVIAAYDELLASGLVKKVKGIGTVVSQALWGEGPQKRIPNWGQYVKSGFFQINNPINQQIYQIIQSRDHVINFAIGELAPDLQPVKLMQDIHRSMEINDYLGYEHMQGNIKLRETISAHLRKYRRIETTPSSIIITSGAQQALHLIIQCLLKPGDAIAIEDPSYAYSLPIFHSAGLKTFLLSPGREGIDPDEIISLYKRTRVKMVFLNPTYQNPTGTTMSEERRKKIIEISTQYGIPIVEDDPYSITGFQEQAIAPLKSLDRDGAILYISSLSKIAASGLRIGWIVGPQPVIDRLADAKQQIDFGHPNYPQWISERLLASEGFDVHISQLRAGLRDKRDRVVEALRSEIGSYIEFIEPQGGIHLWCGLKGECDEHALFRESIQNGVIFAPGTTLGSKKGFMRFTYSRTETQDIREGIRRFADALKRVMK</sequence>
<evidence type="ECO:0000313" key="11">
    <source>
        <dbReference type="Proteomes" id="UP000061660"/>
    </source>
</evidence>
<proteinExistence type="inferred from homology"/>
<dbReference type="FunFam" id="3.40.640.10:FF:000023">
    <property type="entry name" value="Transcriptional regulator, GntR family"/>
    <property type="match status" value="1"/>
</dbReference>
<dbReference type="KEGG" id="pnp:IJ22_33840"/>
<evidence type="ECO:0000259" key="9">
    <source>
        <dbReference type="PROSITE" id="PS50949"/>
    </source>
</evidence>
<dbReference type="GO" id="GO:0030170">
    <property type="term" value="F:pyridoxal phosphate binding"/>
    <property type="evidence" value="ECO:0007669"/>
    <property type="project" value="InterPro"/>
</dbReference>
<dbReference type="PRINTS" id="PR00035">
    <property type="entry name" value="HTHGNTR"/>
</dbReference>
<reference evidence="10 11" key="2">
    <citation type="journal article" date="2016" name="Genome Announc.">
        <title>Complete Genome Sequences of Two Interactive Moderate Thermophiles, Paenibacillus napthalenovorans 32O-Y and Paenibacillus sp. 32O-W.</title>
        <authorList>
            <person name="Butler R.R.III."/>
            <person name="Wang J."/>
            <person name="Stark B.C."/>
            <person name="Pombert J.F."/>
        </authorList>
    </citation>
    <scope>NUCLEOTIDE SEQUENCE [LARGE SCALE GENOMIC DNA]</scope>
    <source>
        <strain evidence="10 11">32O-Y</strain>
    </source>
</reference>
<keyword evidence="7" id="KW-0238">DNA-binding</keyword>
<protein>
    <submittedName>
        <fullName evidence="10">GntR family transcriptional regulator</fullName>
    </submittedName>
</protein>
<dbReference type="SUPFAM" id="SSF53383">
    <property type="entry name" value="PLP-dependent transferases"/>
    <property type="match status" value="1"/>
</dbReference>
<dbReference type="PANTHER" id="PTHR46577:SF2">
    <property type="entry name" value="TRANSCRIPTIONAL REGULATORY PROTEIN"/>
    <property type="match status" value="1"/>
</dbReference>
<keyword evidence="3" id="KW-0032">Aminotransferase</keyword>
<comment type="similarity">
    <text evidence="2">In the C-terminal section; belongs to the class-I pyridoxal-phosphate-dependent aminotransferase family.</text>
</comment>
<dbReference type="InterPro" id="IPR004839">
    <property type="entry name" value="Aminotransferase_I/II_large"/>
</dbReference>
<dbReference type="Proteomes" id="UP000061660">
    <property type="component" value="Chromosome"/>
</dbReference>
<evidence type="ECO:0000256" key="7">
    <source>
        <dbReference type="ARBA" id="ARBA00023125"/>
    </source>
</evidence>
<dbReference type="AlphaFoldDB" id="A0A0U2UP17"/>
<dbReference type="InterPro" id="IPR051446">
    <property type="entry name" value="HTH_trans_reg/aminotransferase"/>
</dbReference>
<keyword evidence="11" id="KW-1185">Reference proteome</keyword>
<dbReference type="GO" id="GO:0003700">
    <property type="term" value="F:DNA-binding transcription factor activity"/>
    <property type="evidence" value="ECO:0007669"/>
    <property type="project" value="InterPro"/>
</dbReference>
<evidence type="ECO:0000256" key="5">
    <source>
        <dbReference type="ARBA" id="ARBA00022898"/>
    </source>
</evidence>
<name>A0A0U2UP17_9BACL</name>
<dbReference type="PROSITE" id="PS50949">
    <property type="entry name" value="HTH_GNTR"/>
    <property type="match status" value="1"/>
</dbReference>
<evidence type="ECO:0000256" key="3">
    <source>
        <dbReference type="ARBA" id="ARBA00022576"/>
    </source>
</evidence>
<keyword evidence="4" id="KW-0808">Transferase</keyword>
<dbReference type="Pfam" id="PF00392">
    <property type="entry name" value="GntR"/>
    <property type="match status" value="1"/>
</dbReference>
<dbReference type="InterPro" id="IPR000524">
    <property type="entry name" value="Tscrpt_reg_HTH_GntR"/>
</dbReference>
<keyword evidence="8" id="KW-0804">Transcription</keyword>
<dbReference type="EMBL" id="CP013652">
    <property type="protein sequence ID" value="ALS23745.1"/>
    <property type="molecule type" value="Genomic_DNA"/>
</dbReference>
<dbReference type="SMART" id="SM00345">
    <property type="entry name" value="HTH_GNTR"/>
    <property type="match status" value="1"/>
</dbReference>
<dbReference type="InterPro" id="IPR015421">
    <property type="entry name" value="PyrdxlP-dep_Trfase_major"/>
</dbReference>
<evidence type="ECO:0000256" key="8">
    <source>
        <dbReference type="ARBA" id="ARBA00023163"/>
    </source>
</evidence>
<gene>
    <name evidence="10" type="ORF">IJ22_33840</name>
</gene>
<evidence type="ECO:0000256" key="6">
    <source>
        <dbReference type="ARBA" id="ARBA00023015"/>
    </source>
</evidence>
<dbReference type="InterPro" id="IPR036388">
    <property type="entry name" value="WH-like_DNA-bd_sf"/>
</dbReference>
<dbReference type="InterPro" id="IPR036390">
    <property type="entry name" value="WH_DNA-bd_sf"/>
</dbReference>
<dbReference type="SUPFAM" id="SSF46785">
    <property type="entry name" value="Winged helix' DNA-binding domain"/>
    <property type="match status" value="1"/>
</dbReference>